<dbReference type="InterPro" id="IPR008271">
    <property type="entry name" value="Ser/Thr_kinase_AS"/>
</dbReference>
<dbReference type="SMART" id="SM00220">
    <property type="entry name" value="S_TKc"/>
    <property type="match status" value="1"/>
</dbReference>
<evidence type="ECO:0000256" key="2">
    <source>
        <dbReference type="ARBA" id="ARBA00022527"/>
    </source>
</evidence>
<evidence type="ECO:0000256" key="11">
    <source>
        <dbReference type="ARBA" id="ARBA00023193"/>
    </source>
</evidence>
<dbReference type="Pfam" id="PF00069">
    <property type="entry name" value="Pkinase"/>
    <property type="match status" value="2"/>
</dbReference>
<dbReference type="Proteomes" id="UP000736164">
    <property type="component" value="Unassembled WGS sequence"/>
</dbReference>
<dbReference type="InterPro" id="IPR054521">
    <property type="entry name" value="HRI2_3H"/>
</dbReference>
<comment type="caution">
    <text evidence="23">The sequence shown here is derived from an EMBL/GenBank/DDBJ whole genome shotgun (WGS) entry which is preliminary data.</text>
</comment>
<dbReference type="PROSITE" id="PS00107">
    <property type="entry name" value="PROTEIN_KINASE_ATP"/>
    <property type="match status" value="1"/>
</dbReference>
<keyword evidence="5" id="KW-0677">Repeat</keyword>
<evidence type="ECO:0000256" key="18">
    <source>
        <dbReference type="ARBA" id="ARBA00048977"/>
    </source>
</evidence>
<dbReference type="Gene3D" id="1.10.510.10">
    <property type="entry name" value="Transferase(Phosphotransferase) domain 1"/>
    <property type="match status" value="1"/>
</dbReference>
<feature type="compositionally biased region" description="Low complexity" evidence="21">
    <location>
        <begin position="300"/>
        <end position="310"/>
    </location>
</feature>
<keyword evidence="24" id="KW-1185">Reference proteome</keyword>
<dbReference type="GO" id="GO:0017148">
    <property type="term" value="P:negative regulation of translation"/>
    <property type="evidence" value="ECO:0007669"/>
    <property type="project" value="UniProtKB-KW"/>
</dbReference>
<reference evidence="23" key="1">
    <citation type="journal article" date="2021" name="Cell">
        <title>Tracing the genetic footprints of vertebrate landing in non-teleost ray-finned fishes.</title>
        <authorList>
            <person name="Bi X."/>
            <person name="Wang K."/>
            <person name="Yang L."/>
            <person name="Pan H."/>
            <person name="Jiang H."/>
            <person name="Wei Q."/>
            <person name="Fang M."/>
            <person name="Yu H."/>
            <person name="Zhu C."/>
            <person name="Cai Y."/>
            <person name="He Y."/>
            <person name="Gan X."/>
            <person name="Zeng H."/>
            <person name="Yu D."/>
            <person name="Zhu Y."/>
            <person name="Jiang H."/>
            <person name="Qiu Q."/>
            <person name="Yang H."/>
            <person name="Zhang Y.E."/>
            <person name="Wang W."/>
            <person name="Zhu M."/>
            <person name="He S."/>
            <person name="Zhang G."/>
        </authorList>
    </citation>
    <scope>NUCLEOTIDE SEQUENCE</scope>
    <source>
        <strain evidence="23">Allg_001</strain>
    </source>
</reference>
<name>A0A8J7NEI8_ATRSP</name>
<dbReference type="Gene3D" id="3.30.200.20">
    <property type="entry name" value="Phosphorylase Kinase, domain 1"/>
    <property type="match status" value="1"/>
</dbReference>
<dbReference type="FunFam" id="1.10.510.10:FF:000375">
    <property type="entry name" value="Putative eukaryotic translation initiation factor 2-alpha kinase 1"/>
    <property type="match status" value="1"/>
</dbReference>
<dbReference type="InterPro" id="IPR000719">
    <property type="entry name" value="Prot_kinase_dom"/>
</dbReference>
<evidence type="ECO:0000256" key="5">
    <source>
        <dbReference type="ARBA" id="ARBA00022737"/>
    </source>
</evidence>
<comment type="similarity">
    <text evidence="12">Belongs to the protein kinase superfamily. Ser/Thr protein kinase family. GCN2 subfamily.</text>
</comment>
<evidence type="ECO:0000259" key="22">
    <source>
        <dbReference type="PROSITE" id="PS50011"/>
    </source>
</evidence>
<evidence type="ECO:0000256" key="17">
    <source>
        <dbReference type="ARBA" id="ARBA00048659"/>
    </source>
</evidence>
<feature type="coiled-coil region" evidence="20">
    <location>
        <begin position="644"/>
        <end position="671"/>
    </location>
</feature>
<evidence type="ECO:0000256" key="14">
    <source>
        <dbReference type="ARBA" id="ARBA00042456"/>
    </source>
</evidence>
<comment type="subunit">
    <text evidence="16">Synthesized in an inactive form that binds to the N-terminal domain of CDC37. Has to be associated with a multiprotein complex containing Hsp90, CDC37 and PPP5C for maturation and activation by autophosphorylation. The phosphatase PPP5C modulates this activation. Homodimer; homodimerizes in presence of heme, forming a disulfide-linked inactive homodimer. Interacts with DELE1; binds both to full-length DELE1 and processed form of DELE1 (S-DELE1) in response to stress, leading to activate its protein kinase activity and trigger the integrated stress response (ISR).</text>
</comment>
<evidence type="ECO:0000313" key="23">
    <source>
        <dbReference type="EMBL" id="MBN3311535.1"/>
    </source>
</evidence>
<evidence type="ECO:0000256" key="16">
    <source>
        <dbReference type="ARBA" id="ARBA00046654"/>
    </source>
</evidence>
<dbReference type="PROSITE" id="PS00108">
    <property type="entry name" value="PROTEIN_KINASE_ST"/>
    <property type="match status" value="1"/>
</dbReference>
<evidence type="ECO:0000313" key="24">
    <source>
        <dbReference type="Proteomes" id="UP000736164"/>
    </source>
</evidence>
<dbReference type="GO" id="GO:0005524">
    <property type="term" value="F:ATP binding"/>
    <property type="evidence" value="ECO:0007669"/>
    <property type="project" value="UniProtKB-UniRule"/>
</dbReference>
<evidence type="ECO:0000256" key="1">
    <source>
        <dbReference type="ARBA" id="ARBA00012513"/>
    </source>
</evidence>
<feature type="non-terminal residue" evidence="23">
    <location>
        <position position="678"/>
    </location>
</feature>
<sequence>MLGPGGRGPLLGDSSRSFGPVFRTELAGRRGDSLALQLAEEEEDDVQFDTSDSPEQCEAVEKYSAIKEFASAIPNQLLLGSLLEHLCCVYEKEPHRSHLLFKVISQQLAAMNLLSPLAFSDEFSTVRLQHNRAFTELLRAASSTLHSQDRRLLGKGAQGQTVRSKEDLFQRQTSRYLSEFEEISKLGKGGYGKVFKVKNKLDGQYYAVKKILIKKATRNDCMKVLREVKVLAGLQHANIVGYHTAWMEHVQPAVKSKPRHKIGRETGREREKELIEGTASLHNNLRALERPSQMEDGEESSNSSNGASVVFESSAASKKAKEDVMRPRPLPQDSQGTGARRQEQSPAVPPAVCPKGMHNPKGSIPCVYLGPSGQAAEGWDGAVLTEEGCSRDKLNLQSSCLDGDSQTWSSVCPLREACVHRSSEVQYHLMLYIQMQLCESSLMDWILERNERPVEDSTAAASSYSLVDTKLTMSILCQILEGVQYIHSRGVMHRDLKPRNIFLHGRDCRVRIGDFGLACRDMIVDDSGPSFPAACTIGSAHTTGVGTYVYAAPEQREGSRYDYKSDMYSVGIIALELFQPVRTEMERARTLEQLRVGTIPEAFAQRWPVLAKYIQRLISPDPALRPSAAQLLQSELFRHTDEAIHSLQRKVAEQEVEIVQLRRQISELLQAQRSGDPR</sequence>
<evidence type="ECO:0000256" key="20">
    <source>
        <dbReference type="SAM" id="Coils"/>
    </source>
</evidence>
<feature type="domain" description="Protein kinase" evidence="22">
    <location>
        <begin position="180"/>
        <end position="637"/>
    </location>
</feature>
<gene>
    <name evidence="23" type="primary">Eif2ak1</name>
    <name evidence="23" type="ORF">GTO95_0003349</name>
</gene>
<keyword evidence="10" id="KW-1015">Disulfide bond</keyword>
<evidence type="ECO:0000256" key="9">
    <source>
        <dbReference type="ARBA" id="ARBA00022843"/>
    </source>
</evidence>
<keyword evidence="2" id="KW-0723">Serine/threonine-protein kinase</keyword>
<dbReference type="SUPFAM" id="SSF56112">
    <property type="entry name" value="Protein kinase-like (PK-like)"/>
    <property type="match status" value="1"/>
</dbReference>
<feature type="region of interest" description="Disordered" evidence="21">
    <location>
        <begin position="291"/>
        <end position="356"/>
    </location>
</feature>
<dbReference type="GO" id="GO:0005634">
    <property type="term" value="C:nucleus"/>
    <property type="evidence" value="ECO:0007669"/>
    <property type="project" value="TreeGrafter"/>
</dbReference>
<keyword evidence="3" id="KW-0597">Phosphoprotein</keyword>
<proteinExistence type="inferred from homology"/>
<dbReference type="PROSITE" id="PS50011">
    <property type="entry name" value="PROTEIN_KINASE_DOM"/>
    <property type="match status" value="1"/>
</dbReference>
<evidence type="ECO:0000256" key="13">
    <source>
        <dbReference type="ARBA" id="ARBA00040433"/>
    </source>
</evidence>
<keyword evidence="9" id="KW-0832">Ubl conjugation</keyword>
<dbReference type="GO" id="GO:0005737">
    <property type="term" value="C:cytoplasm"/>
    <property type="evidence" value="ECO:0007669"/>
    <property type="project" value="TreeGrafter"/>
</dbReference>
<evidence type="ECO:0000256" key="4">
    <source>
        <dbReference type="ARBA" id="ARBA00022679"/>
    </source>
</evidence>
<dbReference type="InterPro" id="IPR050339">
    <property type="entry name" value="CC_SR_Kinase"/>
</dbReference>
<organism evidence="23 24">
    <name type="scientific">Atractosteus spatula</name>
    <name type="common">Alligator gar</name>
    <name type="synonym">Lepisosteus spatula</name>
    <dbReference type="NCBI Taxonomy" id="7917"/>
    <lineage>
        <taxon>Eukaryota</taxon>
        <taxon>Metazoa</taxon>
        <taxon>Chordata</taxon>
        <taxon>Craniata</taxon>
        <taxon>Vertebrata</taxon>
        <taxon>Euteleostomi</taxon>
        <taxon>Actinopterygii</taxon>
        <taxon>Neopterygii</taxon>
        <taxon>Holostei</taxon>
        <taxon>Semionotiformes</taxon>
        <taxon>Lepisosteidae</taxon>
        <taxon>Atractosteus</taxon>
    </lineage>
</organism>
<keyword evidence="8 19" id="KW-0067">ATP-binding</keyword>
<dbReference type="InterPro" id="IPR017441">
    <property type="entry name" value="Protein_kinase_ATP_BS"/>
</dbReference>
<evidence type="ECO:0000256" key="6">
    <source>
        <dbReference type="ARBA" id="ARBA00022741"/>
    </source>
</evidence>
<keyword evidence="6 19" id="KW-0547">Nucleotide-binding</keyword>
<evidence type="ECO:0000256" key="19">
    <source>
        <dbReference type="PROSITE-ProRule" id="PRU10141"/>
    </source>
</evidence>
<dbReference type="PANTHER" id="PTHR11042">
    <property type="entry name" value="EUKARYOTIC TRANSLATION INITIATION FACTOR 2-ALPHA KINASE EIF2-ALPHA KINASE -RELATED"/>
    <property type="match status" value="1"/>
</dbReference>
<dbReference type="InterPro" id="IPR011009">
    <property type="entry name" value="Kinase-like_dom_sf"/>
</dbReference>
<evidence type="ECO:0000256" key="15">
    <source>
        <dbReference type="ARBA" id="ARBA00042914"/>
    </source>
</evidence>
<dbReference type="Pfam" id="PF22949">
    <property type="entry name" value="HRI2_3H"/>
    <property type="match status" value="1"/>
</dbReference>
<keyword evidence="20" id="KW-0175">Coiled coil</keyword>
<evidence type="ECO:0000256" key="7">
    <source>
        <dbReference type="ARBA" id="ARBA00022777"/>
    </source>
</evidence>
<dbReference type="AlphaFoldDB" id="A0A8J7NEI8"/>
<comment type="catalytic activity">
    <reaction evidence="18">
        <text>L-seryl-[protein] + ATP = O-phospho-L-seryl-[protein] + ADP + H(+)</text>
        <dbReference type="Rhea" id="RHEA:17989"/>
        <dbReference type="Rhea" id="RHEA-COMP:9863"/>
        <dbReference type="Rhea" id="RHEA-COMP:11604"/>
        <dbReference type="ChEBI" id="CHEBI:15378"/>
        <dbReference type="ChEBI" id="CHEBI:29999"/>
        <dbReference type="ChEBI" id="CHEBI:30616"/>
        <dbReference type="ChEBI" id="CHEBI:83421"/>
        <dbReference type="ChEBI" id="CHEBI:456216"/>
        <dbReference type="EC" id="2.7.11.1"/>
    </reaction>
    <physiologicalReaction direction="left-to-right" evidence="18">
        <dbReference type="Rhea" id="RHEA:17990"/>
    </physiologicalReaction>
</comment>
<feature type="non-terminal residue" evidence="23">
    <location>
        <position position="1"/>
    </location>
</feature>
<evidence type="ECO:0000256" key="12">
    <source>
        <dbReference type="ARBA" id="ARBA00037982"/>
    </source>
</evidence>
<dbReference type="CDD" id="cd14049">
    <property type="entry name" value="STKc_EIF2AK1_HRI"/>
    <property type="match status" value="1"/>
</dbReference>
<evidence type="ECO:0000256" key="3">
    <source>
        <dbReference type="ARBA" id="ARBA00022553"/>
    </source>
</evidence>
<keyword evidence="4" id="KW-0808">Transferase</keyword>
<accession>A0A8J7NEI8</accession>
<dbReference type="GO" id="GO:0004694">
    <property type="term" value="F:eukaryotic translation initiation factor 2alpha kinase activity"/>
    <property type="evidence" value="ECO:0007669"/>
    <property type="project" value="TreeGrafter"/>
</dbReference>
<comment type="catalytic activity">
    <reaction evidence="17">
        <text>L-threonyl-[protein] + ATP = O-phospho-L-threonyl-[protein] + ADP + H(+)</text>
        <dbReference type="Rhea" id="RHEA:46608"/>
        <dbReference type="Rhea" id="RHEA-COMP:11060"/>
        <dbReference type="Rhea" id="RHEA-COMP:11605"/>
        <dbReference type="ChEBI" id="CHEBI:15378"/>
        <dbReference type="ChEBI" id="CHEBI:30013"/>
        <dbReference type="ChEBI" id="CHEBI:30616"/>
        <dbReference type="ChEBI" id="CHEBI:61977"/>
        <dbReference type="ChEBI" id="CHEBI:456216"/>
        <dbReference type="EC" id="2.7.11.1"/>
    </reaction>
    <physiologicalReaction direction="left-to-right" evidence="17">
        <dbReference type="Rhea" id="RHEA:46609"/>
    </physiologicalReaction>
</comment>
<keyword evidence="7 23" id="KW-0418">Kinase</keyword>
<protein>
    <recommendedName>
        <fullName evidence="13">Eukaryotic translation initiation factor 2-alpha kinase 1</fullName>
        <ecNumber evidence="1">2.7.11.1</ecNumber>
    </recommendedName>
    <alternativeName>
        <fullName evidence="15">Heme-regulated eukaryotic initiation factor eIF-2-alpha kinase</fullName>
    </alternativeName>
    <alternativeName>
        <fullName evidence="14">Hemin-sensitive initiation factor 2-alpha kinase</fullName>
    </alternativeName>
</protein>
<feature type="binding site" evidence="19">
    <location>
        <position position="215"/>
    </location>
    <ligand>
        <name>ATP</name>
        <dbReference type="ChEBI" id="CHEBI:30616"/>
    </ligand>
</feature>
<keyword evidence="11" id="KW-0652">Protein synthesis inhibitor</keyword>
<evidence type="ECO:0000256" key="8">
    <source>
        <dbReference type="ARBA" id="ARBA00022840"/>
    </source>
</evidence>
<dbReference type="PANTHER" id="PTHR11042:SF160">
    <property type="entry name" value="EUKARYOTIC TRANSLATION INITIATION FACTOR 2-ALPHA KINASE 1"/>
    <property type="match status" value="1"/>
</dbReference>
<evidence type="ECO:0000256" key="10">
    <source>
        <dbReference type="ARBA" id="ARBA00023157"/>
    </source>
</evidence>
<dbReference type="EC" id="2.7.11.1" evidence="1"/>
<dbReference type="EMBL" id="JAAWVO010000765">
    <property type="protein sequence ID" value="MBN3311535.1"/>
    <property type="molecule type" value="Genomic_DNA"/>
</dbReference>
<evidence type="ECO:0000256" key="21">
    <source>
        <dbReference type="SAM" id="MobiDB-lite"/>
    </source>
</evidence>